<dbReference type="EMBL" id="QNRF01000002">
    <property type="protein sequence ID" value="RBO84655.1"/>
    <property type="molecule type" value="Genomic_DNA"/>
</dbReference>
<dbReference type="Proteomes" id="UP000252086">
    <property type="component" value="Unassembled WGS sequence"/>
</dbReference>
<evidence type="ECO:0000313" key="1">
    <source>
        <dbReference type="EMBL" id="RBO84655.1"/>
    </source>
</evidence>
<gene>
    <name evidence="1" type="ORF">DFP76_10252</name>
</gene>
<protein>
    <recommendedName>
        <fullName evidence="3">ParE-like toxin of type II ParDE toxin-antitoxin system</fullName>
    </recommendedName>
</protein>
<accession>A0A366D3Z4</accession>
<sequence length="36" mass="4304">MILWEKEAQQDRGKIFEYLYQFNPIVADKTDDILAT</sequence>
<organism evidence="1 2">
    <name type="scientific">Marinomonas aquiplantarum</name>
    <dbReference type="NCBI Taxonomy" id="491951"/>
    <lineage>
        <taxon>Bacteria</taxon>
        <taxon>Pseudomonadati</taxon>
        <taxon>Pseudomonadota</taxon>
        <taxon>Gammaproteobacteria</taxon>
        <taxon>Oceanospirillales</taxon>
        <taxon>Oceanospirillaceae</taxon>
        <taxon>Marinomonas</taxon>
    </lineage>
</organism>
<evidence type="ECO:0000313" key="2">
    <source>
        <dbReference type="Proteomes" id="UP000252086"/>
    </source>
</evidence>
<proteinExistence type="predicted"/>
<comment type="caution">
    <text evidence="1">The sequence shown here is derived from an EMBL/GenBank/DDBJ whole genome shotgun (WGS) entry which is preliminary data.</text>
</comment>
<name>A0A366D3Z4_9GAMM</name>
<evidence type="ECO:0008006" key="3">
    <source>
        <dbReference type="Google" id="ProtNLM"/>
    </source>
</evidence>
<reference evidence="1 2" key="1">
    <citation type="submission" date="2018-06" db="EMBL/GenBank/DDBJ databases">
        <title>Genomic Encyclopedia of Type Strains, Phase III (KMG-III): the genomes of soil and plant-associated and newly described type strains.</title>
        <authorList>
            <person name="Whitman W."/>
        </authorList>
    </citation>
    <scope>NUCLEOTIDE SEQUENCE [LARGE SCALE GENOMIC DNA]</scope>
    <source>
        <strain evidence="1 2">CECT 7732</strain>
    </source>
</reference>
<keyword evidence="2" id="KW-1185">Reference proteome</keyword>
<dbReference type="AlphaFoldDB" id="A0A366D3Z4"/>